<evidence type="ECO:0000313" key="2">
    <source>
        <dbReference type="Proteomes" id="UP000693946"/>
    </source>
</evidence>
<gene>
    <name evidence="1" type="ORF">JOB18_036092</name>
</gene>
<protein>
    <submittedName>
        <fullName evidence="1">Uncharacterized protein</fullName>
    </submittedName>
</protein>
<accession>A0AAV6T9P0</accession>
<comment type="caution">
    <text evidence="1">The sequence shown here is derived from an EMBL/GenBank/DDBJ whole genome shotgun (WGS) entry which is preliminary data.</text>
</comment>
<organism evidence="1 2">
    <name type="scientific">Solea senegalensis</name>
    <name type="common">Senegalese sole</name>
    <dbReference type="NCBI Taxonomy" id="28829"/>
    <lineage>
        <taxon>Eukaryota</taxon>
        <taxon>Metazoa</taxon>
        <taxon>Chordata</taxon>
        <taxon>Craniata</taxon>
        <taxon>Vertebrata</taxon>
        <taxon>Euteleostomi</taxon>
        <taxon>Actinopterygii</taxon>
        <taxon>Neopterygii</taxon>
        <taxon>Teleostei</taxon>
        <taxon>Neoteleostei</taxon>
        <taxon>Acanthomorphata</taxon>
        <taxon>Carangaria</taxon>
        <taxon>Pleuronectiformes</taxon>
        <taxon>Pleuronectoidei</taxon>
        <taxon>Soleidae</taxon>
        <taxon>Solea</taxon>
    </lineage>
</organism>
<dbReference type="AlphaFoldDB" id="A0AAV6T9P0"/>
<reference evidence="1 2" key="1">
    <citation type="journal article" date="2021" name="Sci. Rep.">
        <title>Chromosome anchoring in Senegalese sole (Solea senegalensis) reveals sex-associated markers and genome rearrangements in flatfish.</title>
        <authorList>
            <person name="Guerrero-Cozar I."/>
            <person name="Gomez-Garrido J."/>
            <person name="Berbel C."/>
            <person name="Martinez-Blanch J.F."/>
            <person name="Alioto T."/>
            <person name="Claros M.G."/>
            <person name="Gagnaire P.A."/>
            <person name="Manchado M."/>
        </authorList>
    </citation>
    <scope>NUCLEOTIDE SEQUENCE [LARGE SCALE GENOMIC DNA]</scope>
    <source>
        <strain evidence="1">Sse05_10M</strain>
    </source>
</reference>
<proteinExistence type="predicted"/>
<keyword evidence="2" id="KW-1185">Reference proteome</keyword>
<name>A0AAV6T9P0_SOLSE</name>
<sequence>MHGLMTWVILNLRKSCIHIHSYGSLLFSASGKNPNPSIRNSSYRPGSCHHSHLLALYWYFAPGPHSPRSLASVPFYRPTPFTC</sequence>
<dbReference type="EMBL" id="JAGKHQ010000001">
    <property type="protein sequence ID" value="KAG7526054.1"/>
    <property type="molecule type" value="Genomic_DNA"/>
</dbReference>
<evidence type="ECO:0000313" key="1">
    <source>
        <dbReference type="EMBL" id="KAG7526054.1"/>
    </source>
</evidence>
<dbReference type="Proteomes" id="UP000693946">
    <property type="component" value="Linkage Group LG1"/>
</dbReference>